<gene>
    <name evidence="3" type="ORF">DFH94DRAFT_744545</name>
    <name evidence="2" type="ORF">DFH94DRAFT_789515</name>
</gene>
<evidence type="ECO:0000256" key="1">
    <source>
        <dbReference type="SAM" id="Phobius"/>
    </source>
</evidence>
<organism evidence="2 4">
    <name type="scientific">Russula ochroleuca</name>
    <dbReference type="NCBI Taxonomy" id="152965"/>
    <lineage>
        <taxon>Eukaryota</taxon>
        <taxon>Fungi</taxon>
        <taxon>Dikarya</taxon>
        <taxon>Basidiomycota</taxon>
        <taxon>Agaricomycotina</taxon>
        <taxon>Agaricomycetes</taxon>
        <taxon>Russulales</taxon>
        <taxon>Russulaceae</taxon>
        <taxon>Russula</taxon>
    </lineage>
</organism>
<name>A0A9P5JT71_9AGAM</name>
<evidence type="ECO:0000313" key="3">
    <source>
        <dbReference type="EMBL" id="KAF8479574.1"/>
    </source>
</evidence>
<keyword evidence="4" id="KW-1185">Reference proteome</keyword>
<protein>
    <recommendedName>
        <fullName evidence="5">DUF202 domain-containing protein</fullName>
    </recommendedName>
</protein>
<reference evidence="2" key="2">
    <citation type="journal article" date="2020" name="Nat. Commun.">
        <title>Large-scale genome sequencing of mycorrhizal fungi provides insights into the early evolution of symbiotic traits.</title>
        <authorList>
            <person name="Miyauchi S."/>
            <person name="Kiss E."/>
            <person name="Kuo A."/>
            <person name="Drula E."/>
            <person name="Kohler A."/>
            <person name="Sanchez-Garcia M."/>
            <person name="Morin E."/>
            <person name="Andreopoulos B."/>
            <person name="Barry K.W."/>
            <person name="Bonito G."/>
            <person name="Buee M."/>
            <person name="Carver A."/>
            <person name="Chen C."/>
            <person name="Cichocki N."/>
            <person name="Clum A."/>
            <person name="Culley D."/>
            <person name="Crous P.W."/>
            <person name="Fauchery L."/>
            <person name="Girlanda M."/>
            <person name="Hayes R.D."/>
            <person name="Keri Z."/>
            <person name="LaButti K."/>
            <person name="Lipzen A."/>
            <person name="Lombard V."/>
            <person name="Magnuson J."/>
            <person name="Maillard F."/>
            <person name="Murat C."/>
            <person name="Nolan M."/>
            <person name="Ohm R.A."/>
            <person name="Pangilinan J."/>
            <person name="Pereira M.F."/>
            <person name="Perotto S."/>
            <person name="Peter M."/>
            <person name="Pfister S."/>
            <person name="Riley R."/>
            <person name="Sitrit Y."/>
            <person name="Stielow J.B."/>
            <person name="Szollosi G."/>
            <person name="Zifcakova L."/>
            <person name="Stursova M."/>
            <person name="Spatafora J.W."/>
            <person name="Tedersoo L."/>
            <person name="Vaario L.M."/>
            <person name="Yamada A."/>
            <person name="Yan M."/>
            <person name="Wang P."/>
            <person name="Xu J."/>
            <person name="Bruns T."/>
            <person name="Baldrian P."/>
            <person name="Vilgalys R."/>
            <person name="Dunand C."/>
            <person name="Henrissat B."/>
            <person name="Grigoriev I.V."/>
            <person name="Hibbett D."/>
            <person name="Nagy L.G."/>
            <person name="Martin F.M."/>
        </authorList>
    </citation>
    <scope>NUCLEOTIDE SEQUENCE</scope>
    <source>
        <strain evidence="2">Prilba</strain>
    </source>
</reference>
<feature type="transmembrane region" description="Helical" evidence="1">
    <location>
        <begin position="60"/>
        <end position="85"/>
    </location>
</feature>
<feature type="non-terminal residue" evidence="2">
    <location>
        <position position="1"/>
    </location>
</feature>
<dbReference type="EMBL" id="WHVB01000126">
    <property type="protein sequence ID" value="KAF8461473.1"/>
    <property type="molecule type" value="Genomic_DNA"/>
</dbReference>
<accession>A0A9P5JT71</accession>
<dbReference type="EMBL" id="WHVB01000009">
    <property type="protein sequence ID" value="KAF8479574.1"/>
    <property type="molecule type" value="Genomic_DNA"/>
</dbReference>
<dbReference type="PANTHER" id="PTHR34187">
    <property type="entry name" value="FGR18P"/>
    <property type="match status" value="1"/>
</dbReference>
<dbReference type="OrthoDB" id="5525680at2759"/>
<dbReference type="InterPro" id="IPR052053">
    <property type="entry name" value="IM_YidH-like"/>
</dbReference>
<keyword evidence="1" id="KW-0472">Membrane</keyword>
<proteinExistence type="predicted"/>
<evidence type="ECO:0000313" key="4">
    <source>
        <dbReference type="Proteomes" id="UP000759537"/>
    </source>
</evidence>
<keyword evidence="1" id="KW-0812">Transmembrane</keyword>
<dbReference type="PANTHER" id="PTHR34187:SF2">
    <property type="entry name" value="DUF202 DOMAIN-CONTAINING PROTEIN"/>
    <property type="match status" value="1"/>
</dbReference>
<reference evidence="2" key="1">
    <citation type="submission" date="2019-10" db="EMBL/GenBank/DDBJ databases">
        <authorList>
            <consortium name="DOE Joint Genome Institute"/>
            <person name="Kuo A."/>
            <person name="Miyauchi S."/>
            <person name="Kiss E."/>
            <person name="Drula E."/>
            <person name="Kohler A."/>
            <person name="Sanchez-Garcia M."/>
            <person name="Andreopoulos B."/>
            <person name="Barry K.W."/>
            <person name="Bonito G."/>
            <person name="Buee M."/>
            <person name="Carver A."/>
            <person name="Chen C."/>
            <person name="Cichocki N."/>
            <person name="Clum A."/>
            <person name="Culley D."/>
            <person name="Crous P.W."/>
            <person name="Fauchery L."/>
            <person name="Girlanda M."/>
            <person name="Hayes R."/>
            <person name="Keri Z."/>
            <person name="LaButti K."/>
            <person name="Lipzen A."/>
            <person name="Lombard V."/>
            <person name="Magnuson J."/>
            <person name="Maillard F."/>
            <person name="Morin E."/>
            <person name="Murat C."/>
            <person name="Nolan M."/>
            <person name="Ohm R."/>
            <person name="Pangilinan J."/>
            <person name="Pereira M."/>
            <person name="Perotto S."/>
            <person name="Peter M."/>
            <person name="Riley R."/>
            <person name="Sitrit Y."/>
            <person name="Stielow B."/>
            <person name="Szollosi G."/>
            <person name="Zifcakova L."/>
            <person name="Stursova M."/>
            <person name="Spatafora J.W."/>
            <person name="Tedersoo L."/>
            <person name="Vaario L.-M."/>
            <person name="Yamada A."/>
            <person name="Yan M."/>
            <person name="Wang P."/>
            <person name="Xu J."/>
            <person name="Bruns T."/>
            <person name="Baldrian P."/>
            <person name="Vilgalys R."/>
            <person name="Henrissat B."/>
            <person name="Grigoriev I.V."/>
            <person name="Hibbett D."/>
            <person name="Nagy L.G."/>
            <person name="Martin F.M."/>
        </authorList>
    </citation>
    <scope>NUCLEOTIDE SEQUENCE</scope>
    <source>
        <strain evidence="2">Prilba</strain>
    </source>
</reference>
<feature type="transmembrane region" description="Helical" evidence="1">
    <location>
        <begin position="106"/>
        <end position="125"/>
    </location>
</feature>
<dbReference type="AlphaFoldDB" id="A0A9P5JT71"/>
<keyword evidence="1" id="KW-1133">Transmembrane helix</keyword>
<dbReference type="Proteomes" id="UP000759537">
    <property type="component" value="Unassembled WGS sequence"/>
</dbReference>
<sequence length="130" mass="14137">MPTLLANHGSTARDHCMLERNFLSHAKLGLVLMLLASSVLLKARLPGPDRPKDHEEHPNYGLGIPLASIQVAAALLVIGAGCWEYESGIRDMHARRAFLLSNDPHFVIMVVIAAVVSMICIFLLASEGEI</sequence>
<evidence type="ECO:0008006" key="5">
    <source>
        <dbReference type="Google" id="ProtNLM"/>
    </source>
</evidence>
<evidence type="ECO:0000313" key="2">
    <source>
        <dbReference type="EMBL" id="KAF8461473.1"/>
    </source>
</evidence>
<comment type="caution">
    <text evidence="2">The sequence shown here is derived from an EMBL/GenBank/DDBJ whole genome shotgun (WGS) entry which is preliminary data.</text>
</comment>
<feature type="transmembrane region" description="Helical" evidence="1">
    <location>
        <begin position="21"/>
        <end position="40"/>
    </location>
</feature>